<dbReference type="Proteomes" id="UP000199727">
    <property type="component" value="Unassembled WGS sequence"/>
</dbReference>
<keyword evidence="5" id="KW-0677">Repeat</keyword>
<dbReference type="Pfam" id="PF13432">
    <property type="entry name" value="TPR_16"/>
    <property type="match status" value="1"/>
</dbReference>
<keyword evidence="4" id="KW-0963">Cytoplasm</keyword>
<evidence type="ECO:0000256" key="6">
    <source>
        <dbReference type="ARBA" id="ARBA00022803"/>
    </source>
</evidence>
<protein>
    <submittedName>
        <fullName evidence="12">Peroxin-5</fullName>
    </submittedName>
</protein>
<name>A0A854QIW1_CRYNE</name>
<keyword evidence="6 9" id="KW-0802">TPR repeat</keyword>
<evidence type="ECO:0000256" key="5">
    <source>
        <dbReference type="ARBA" id="ARBA00022737"/>
    </source>
</evidence>
<dbReference type="InterPro" id="IPR019734">
    <property type="entry name" value="TPR_rpt"/>
</dbReference>
<reference evidence="12 13" key="1">
    <citation type="submission" date="2017-06" db="EMBL/GenBank/DDBJ databases">
        <title>Global population genomics of the pathogenic fungus Cryptococcus neoformans var. grubii.</title>
        <authorList>
            <person name="Cuomo C."/>
            <person name="Litvintseva A."/>
            <person name="Chen Y."/>
            <person name="Young S."/>
            <person name="Zeng Q."/>
            <person name="Chapman S."/>
            <person name="Gujja S."/>
            <person name="Saif S."/>
            <person name="Birren B."/>
        </authorList>
    </citation>
    <scope>NUCLEOTIDE SEQUENCE [LARGE SCALE GENOMIC DNA]</scope>
    <source>
        <strain evidence="12 13">Tu259-1</strain>
    </source>
</reference>
<evidence type="ECO:0000256" key="7">
    <source>
        <dbReference type="ARBA" id="ARBA00022843"/>
    </source>
</evidence>
<comment type="similarity">
    <text evidence="3">Belongs to the peroxisomal targeting signal receptor family.</text>
</comment>
<feature type="domain" description="PEX18/PEX21 C-terminal" evidence="11">
    <location>
        <begin position="213"/>
        <end position="272"/>
    </location>
</feature>
<evidence type="ECO:0000313" key="13">
    <source>
        <dbReference type="Proteomes" id="UP000199727"/>
    </source>
</evidence>
<evidence type="ECO:0000259" key="11">
    <source>
        <dbReference type="Pfam" id="PF25098"/>
    </source>
</evidence>
<sequence>MSAFLSGASVQCGPTSALKNVSDRINVDRSLQQDRLAYTANASGSSSKPFRAQLAQLPVNQSPKQVPGPPSAFDLSSLRQQLSPVPSASHVSDWASDFAPLTGPAPLRYTHTVASTKSGWQEEFSQHVTAAPPPGTTRSQKPLHNAGLAPWQVPATQYQLQRPALMQPSFPPHDIPISEANMGLPRPNIQAAAPIRTRGEQTGQPTGPEALPLDESQELLARTARSFVNNLETQSDILSANPKLAQSKFMSLLRGLGDEEIVVKEGQEVKGEEVGEGATFVERNIAGDNWGEGFAKQREKSVPQEASALAEAEYLERRSPYPPGQKVYPALNSWVPALPTHTSVPPQTAPQATPLAANSSALWDQQYRDQEALIQSSESLASGRRKNVHFDEHSASQERSGVPNTLEEALSSPGNVPGAGWGWNEQGLTHDFDEDVFGEFNGQLRRAQESLEGGAGKQEGWDRLQSDWEEFQRAEPGVAHLRGMGAGDQTERYMFQSRNPYSADAEDPYFEVSRDSPTLRGILELESEVQKDPTSHEAWYALGLKQQENEREDQAILALSKVIQLNPQYRPAYLALAVSYTNEGENEAACTMLEDWIKLKDIKNATGADGQKGRNRDKLIESLIEIARQTPHEIDADVQVALGVLFNMSGGQDYSKAEDCFLAALEARPEDWLLYNRLGATLANSGRSNEAIQYYHQALRLHPSFVRALLNLGIAYMNLGKYETAAQSILDALRLQHSEASEAYAYGQNGGGAKGVTSETLWNSLKGACFYMNRHDLVKIVEKRDLSGEQPCLMCTIAKFLSGLPLRFVDEEL</sequence>
<dbReference type="GO" id="GO:0005778">
    <property type="term" value="C:peroxisomal membrane"/>
    <property type="evidence" value="ECO:0007669"/>
    <property type="project" value="TreeGrafter"/>
</dbReference>
<organism evidence="12 13">
    <name type="scientific">Cryptococcus neoformans Tu259-1</name>
    <dbReference type="NCBI Taxonomy" id="1230072"/>
    <lineage>
        <taxon>Eukaryota</taxon>
        <taxon>Fungi</taxon>
        <taxon>Dikarya</taxon>
        <taxon>Basidiomycota</taxon>
        <taxon>Agaricomycotina</taxon>
        <taxon>Tremellomycetes</taxon>
        <taxon>Tremellales</taxon>
        <taxon>Cryptococcaceae</taxon>
        <taxon>Cryptococcus</taxon>
        <taxon>Cryptococcus neoformans species complex</taxon>
    </lineage>
</organism>
<evidence type="ECO:0000256" key="1">
    <source>
        <dbReference type="ARBA" id="ARBA00004275"/>
    </source>
</evidence>
<proteinExistence type="inferred from homology"/>
<evidence type="ECO:0000256" key="2">
    <source>
        <dbReference type="ARBA" id="ARBA00004496"/>
    </source>
</evidence>
<keyword evidence="7" id="KW-0832">Ubl conjugation</keyword>
<dbReference type="Gene3D" id="6.10.280.230">
    <property type="match status" value="1"/>
</dbReference>
<dbReference type="PROSITE" id="PS50005">
    <property type="entry name" value="TPR"/>
    <property type="match status" value="3"/>
</dbReference>
<feature type="region of interest" description="Disordered" evidence="10">
    <location>
        <begin position="384"/>
        <end position="414"/>
    </location>
</feature>
<evidence type="ECO:0000256" key="3">
    <source>
        <dbReference type="ARBA" id="ARBA00005348"/>
    </source>
</evidence>
<dbReference type="OrthoDB" id="10006023at2759"/>
<dbReference type="GO" id="GO:0016560">
    <property type="term" value="P:protein import into peroxisome matrix, docking"/>
    <property type="evidence" value="ECO:0007669"/>
    <property type="project" value="TreeGrafter"/>
</dbReference>
<feature type="region of interest" description="Disordered" evidence="10">
    <location>
        <begin position="38"/>
        <end position="71"/>
    </location>
</feature>
<dbReference type="InterPro" id="IPR024111">
    <property type="entry name" value="PEX5/PEX5L"/>
</dbReference>
<dbReference type="Gene3D" id="1.25.40.10">
    <property type="entry name" value="Tetratricopeptide repeat domain"/>
    <property type="match status" value="1"/>
</dbReference>
<dbReference type="SUPFAM" id="SSF48452">
    <property type="entry name" value="TPR-like"/>
    <property type="match status" value="1"/>
</dbReference>
<dbReference type="InterPro" id="IPR011990">
    <property type="entry name" value="TPR-like_helical_dom_sf"/>
</dbReference>
<feature type="repeat" description="TPR" evidence="9">
    <location>
        <begin position="706"/>
        <end position="739"/>
    </location>
</feature>
<feature type="repeat" description="TPR" evidence="9">
    <location>
        <begin position="672"/>
        <end position="705"/>
    </location>
</feature>
<dbReference type="EMBL" id="AMKT01000020">
    <property type="protein sequence ID" value="OXG27313.1"/>
    <property type="molecule type" value="Genomic_DNA"/>
</dbReference>
<accession>A0A854QIW1</accession>
<dbReference type="AlphaFoldDB" id="A0A854QIW1"/>
<comment type="caution">
    <text evidence="12">The sequence shown here is derived from an EMBL/GenBank/DDBJ whole genome shotgun (WGS) entry which is preliminary data.</text>
</comment>
<evidence type="ECO:0000256" key="9">
    <source>
        <dbReference type="PROSITE-ProRule" id="PRU00339"/>
    </source>
</evidence>
<dbReference type="InterPro" id="IPR056940">
    <property type="entry name" value="PEX18_PEX21_C"/>
</dbReference>
<gene>
    <name evidence="12" type="ORF">C361_01115</name>
</gene>
<comment type="subcellular location">
    <subcellularLocation>
        <location evidence="2">Cytoplasm</location>
    </subcellularLocation>
    <subcellularLocation>
        <location evidence="1">Peroxisome</location>
    </subcellularLocation>
</comment>
<evidence type="ECO:0000256" key="10">
    <source>
        <dbReference type="SAM" id="MobiDB-lite"/>
    </source>
</evidence>
<feature type="repeat" description="TPR" evidence="9">
    <location>
        <begin position="536"/>
        <end position="569"/>
    </location>
</feature>
<evidence type="ECO:0000256" key="4">
    <source>
        <dbReference type="ARBA" id="ARBA00022490"/>
    </source>
</evidence>
<dbReference type="Pfam" id="PF13181">
    <property type="entry name" value="TPR_8"/>
    <property type="match status" value="1"/>
</dbReference>
<dbReference type="SMART" id="SM00028">
    <property type="entry name" value="TPR"/>
    <property type="match status" value="4"/>
</dbReference>
<dbReference type="GO" id="GO:0005829">
    <property type="term" value="C:cytosol"/>
    <property type="evidence" value="ECO:0007669"/>
    <property type="project" value="TreeGrafter"/>
</dbReference>
<dbReference type="GO" id="GO:0005052">
    <property type="term" value="F:peroxisome matrix targeting signal-1 binding"/>
    <property type="evidence" value="ECO:0007669"/>
    <property type="project" value="TreeGrafter"/>
</dbReference>
<dbReference type="PANTHER" id="PTHR10130">
    <property type="entry name" value="PEROXISOMAL TARGETING SIGNAL 1 RECEPTOR PEX5"/>
    <property type="match status" value="1"/>
</dbReference>
<dbReference type="Pfam" id="PF25098">
    <property type="entry name" value="PEX18_PEX21_C"/>
    <property type="match status" value="1"/>
</dbReference>
<evidence type="ECO:0000313" key="12">
    <source>
        <dbReference type="EMBL" id="OXG27313.1"/>
    </source>
</evidence>
<keyword evidence="8" id="KW-0576">Peroxisome</keyword>
<dbReference type="PANTHER" id="PTHR10130:SF0">
    <property type="entry name" value="GH08708P"/>
    <property type="match status" value="1"/>
</dbReference>
<evidence type="ECO:0000256" key="8">
    <source>
        <dbReference type="ARBA" id="ARBA00023140"/>
    </source>
</evidence>